<name>A0A931E2C2_9CORY</name>
<evidence type="ECO:0000313" key="2">
    <source>
        <dbReference type="EMBL" id="MBG6122290.1"/>
    </source>
</evidence>
<dbReference type="GO" id="GO:0005829">
    <property type="term" value="C:cytosol"/>
    <property type="evidence" value="ECO:0007669"/>
    <property type="project" value="TreeGrafter"/>
</dbReference>
<dbReference type="NCBIfam" id="NF005886">
    <property type="entry name" value="PRK07849.1-1"/>
    <property type="match status" value="1"/>
</dbReference>
<proteinExistence type="inferred from homology"/>
<dbReference type="CDD" id="cd00449">
    <property type="entry name" value="PLPDE_IV"/>
    <property type="match status" value="1"/>
</dbReference>
<dbReference type="SUPFAM" id="SSF56752">
    <property type="entry name" value="D-aminoacid aminotransferase-like PLP-dependent enzymes"/>
    <property type="match status" value="1"/>
</dbReference>
<keyword evidence="2" id="KW-0456">Lyase</keyword>
<reference evidence="2" key="1">
    <citation type="submission" date="2020-11" db="EMBL/GenBank/DDBJ databases">
        <title>Sequencing the genomes of 1000 actinobacteria strains.</title>
        <authorList>
            <person name="Klenk H.-P."/>
        </authorList>
    </citation>
    <scope>NUCLEOTIDE SEQUENCE</scope>
    <source>
        <strain evidence="2">DSM 45632</strain>
    </source>
</reference>
<dbReference type="InterPro" id="IPR050571">
    <property type="entry name" value="Class-IV_PLP-Dep_Aminotrnsfr"/>
</dbReference>
<dbReference type="Gene3D" id="3.30.470.10">
    <property type="match status" value="1"/>
</dbReference>
<evidence type="ECO:0000256" key="1">
    <source>
        <dbReference type="ARBA" id="ARBA00009320"/>
    </source>
</evidence>
<dbReference type="InterPro" id="IPR036038">
    <property type="entry name" value="Aminotransferase-like"/>
</dbReference>
<dbReference type="EMBL" id="JADOUE010000001">
    <property type="protein sequence ID" value="MBG6122290.1"/>
    <property type="molecule type" value="Genomic_DNA"/>
</dbReference>
<comment type="similarity">
    <text evidence="1">Belongs to the class-IV pyridoxal-phosphate-dependent aminotransferase family.</text>
</comment>
<dbReference type="PANTHER" id="PTHR42743">
    <property type="entry name" value="AMINO-ACID AMINOTRANSFERASE"/>
    <property type="match status" value="1"/>
</dbReference>
<dbReference type="InterPro" id="IPR001544">
    <property type="entry name" value="Aminotrans_IV"/>
</dbReference>
<organism evidence="2 3">
    <name type="scientific">Corynebacterium aquatimens</name>
    <dbReference type="NCBI Taxonomy" id="1190508"/>
    <lineage>
        <taxon>Bacteria</taxon>
        <taxon>Bacillati</taxon>
        <taxon>Actinomycetota</taxon>
        <taxon>Actinomycetes</taxon>
        <taxon>Mycobacteriales</taxon>
        <taxon>Corynebacteriaceae</taxon>
        <taxon>Corynebacterium</taxon>
    </lineage>
</organism>
<dbReference type="GO" id="GO:0046394">
    <property type="term" value="P:carboxylic acid biosynthetic process"/>
    <property type="evidence" value="ECO:0007669"/>
    <property type="project" value="UniProtKB-ARBA"/>
</dbReference>
<comment type="caution">
    <text evidence="2">The sequence shown here is derived from an EMBL/GenBank/DDBJ whole genome shotgun (WGS) entry which is preliminary data.</text>
</comment>
<keyword evidence="3" id="KW-1185">Reference proteome</keyword>
<dbReference type="GO" id="GO:0008696">
    <property type="term" value="F:4-amino-4-deoxychorismate lyase activity"/>
    <property type="evidence" value="ECO:0007669"/>
    <property type="project" value="UniProtKB-EC"/>
</dbReference>
<dbReference type="InterPro" id="IPR043131">
    <property type="entry name" value="BCAT-like_N"/>
</dbReference>
<dbReference type="RefSeq" id="WP_196824704.1">
    <property type="nucleotide sequence ID" value="NZ_CP046980.1"/>
</dbReference>
<evidence type="ECO:0000313" key="3">
    <source>
        <dbReference type="Proteomes" id="UP000658613"/>
    </source>
</evidence>
<dbReference type="AlphaFoldDB" id="A0A931E2C2"/>
<dbReference type="InterPro" id="IPR043132">
    <property type="entry name" value="BCAT-like_C"/>
</dbReference>
<gene>
    <name evidence="2" type="ORF">IW254_001259</name>
</gene>
<dbReference type="Proteomes" id="UP000658613">
    <property type="component" value="Unassembled WGS sequence"/>
</dbReference>
<dbReference type="EC" id="4.1.3.38" evidence="2"/>
<sequence length="318" mass="34325">MGLYPARIPQPVIYLVEPFGGSMRRHNLNLPHVFWDDAAVTRGDGVFETILVSAGEPVNVGKHLERFARSAALLDLPEPDADTWVRATREAVADFVRESGLDPQNPADADALSQLEGKCVWTYTRGRESTGVPTAWVTVRPVAPEVVAQRENGVRVLTAPKGYTIARIDDAAAAPWMAVGAKSLNYAGAMAAQRWAASQGADDVIYIEPESGRVLESTIASVLVVKANKKLRTPVTGGDVLPGTTVAAIFARAVDDGWRCKEKDLTVDDLHNAEQVWLVSSVRGGVRVTSIDGKKLPTPKAKEEDAVRVLIENSRRAG</sequence>
<dbReference type="Pfam" id="PF01063">
    <property type="entry name" value="Aminotran_4"/>
    <property type="match status" value="1"/>
</dbReference>
<dbReference type="Gene3D" id="3.20.10.10">
    <property type="entry name" value="D-amino Acid Aminotransferase, subunit A, domain 2"/>
    <property type="match status" value="1"/>
</dbReference>
<dbReference type="PANTHER" id="PTHR42743:SF11">
    <property type="entry name" value="AMINODEOXYCHORISMATE LYASE"/>
    <property type="match status" value="1"/>
</dbReference>
<accession>A0A931E2C2</accession>
<protein>
    <submittedName>
        <fullName evidence="2">4-amino-4-deoxychorismate lyase</fullName>
        <ecNumber evidence="2">4.1.3.38</ecNumber>
    </submittedName>
</protein>